<organism evidence="1 2">
    <name type="scientific">Azospirillum thermophilum</name>
    <dbReference type="NCBI Taxonomy" id="2202148"/>
    <lineage>
        <taxon>Bacteria</taxon>
        <taxon>Pseudomonadati</taxon>
        <taxon>Pseudomonadota</taxon>
        <taxon>Alphaproteobacteria</taxon>
        <taxon>Rhodospirillales</taxon>
        <taxon>Azospirillaceae</taxon>
        <taxon>Azospirillum</taxon>
    </lineage>
</organism>
<name>A0A2S2CW27_9PROT</name>
<evidence type="ECO:0000313" key="2">
    <source>
        <dbReference type="Proteomes" id="UP000245629"/>
    </source>
</evidence>
<dbReference type="InterPro" id="IPR038573">
    <property type="entry name" value="BrnT_sf"/>
</dbReference>
<dbReference type="Gene3D" id="3.10.450.530">
    <property type="entry name" value="Ribonuclease toxin, BrnT, of type II toxin-antitoxin system"/>
    <property type="match status" value="1"/>
</dbReference>
<dbReference type="RefSeq" id="WP_109331079.1">
    <property type="nucleotide sequence ID" value="NZ_CP029355.1"/>
</dbReference>
<accession>A0A2S2CW27</accession>
<keyword evidence="2" id="KW-1185">Reference proteome</keyword>
<sequence length="85" mass="9963">MFCWDEAKFASNIEKHKVSFDLAALLFDNLVAEAVDDRFDYGELRINAYGLINGRLFVCTYAPRCGWRHIISMRKANRREINRYG</sequence>
<dbReference type="EMBL" id="CP029355">
    <property type="protein sequence ID" value="AWK88615.1"/>
    <property type="molecule type" value="Genomic_DNA"/>
</dbReference>
<dbReference type="InterPro" id="IPR007460">
    <property type="entry name" value="BrnT_toxin"/>
</dbReference>
<dbReference type="Pfam" id="PF04365">
    <property type="entry name" value="BrnT_toxin"/>
    <property type="match status" value="1"/>
</dbReference>
<dbReference type="Proteomes" id="UP000245629">
    <property type="component" value="Chromosome 4"/>
</dbReference>
<dbReference type="KEGG" id="azz:DEW08_21200"/>
<reference evidence="2" key="1">
    <citation type="submission" date="2018-05" db="EMBL/GenBank/DDBJ databases">
        <title>Azospirillum thermophila sp. nov., a novel isolated from hot spring.</title>
        <authorList>
            <person name="Zhao Z."/>
        </authorList>
    </citation>
    <scope>NUCLEOTIDE SEQUENCE [LARGE SCALE GENOMIC DNA]</scope>
    <source>
        <strain evidence="2">CFH 70021</strain>
    </source>
</reference>
<proteinExistence type="predicted"/>
<protein>
    <submittedName>
        <fullName evidence="1">BrnT family toxin</fullName>
    </submittedName>
</protein>
<dbReference type="AlphaFoldDB" id="A0A2S2CW27"/>
<dbReference type="OrthoDB" id="9798158at2"/>
<gene>
    <name evidence="1" type="ORF">DEW08_21200</name>
</gene>
<evidence type="ECO:0000313" key="1">
    <source>
        <dbReference type="EMBL" id="AWK88615.1"/>
    </source>
</evidence>